<dbReference type="InterPro" id="IPR003594">
    <property type="entry name" value="HATPase_dom"/>
</dbReference>
<dbReference type="GO" id="GO:0000155">
    <property type="term" value="F:phosphorelay sensor kinase activity"/>
    <property type="evidence" value="ECO:0007669"/>
    <property type="project" value="InterPro"/>
</dbReference>
<dbReference type="InterPro" id="IPR035965">
    <property type="entry name" value="PAS-like_dom_sf"/>
</dbReference>
<keyword evidence="12" id="KW-1185">Reference proteome</keyword>
<dbReference type="NCBIfam" id="TIGR00229">
    <property type="entry name" value="sensory_box"/>
    <property type="match status" value="1"/>
</dbReference>
<dbReference type="PRINTS" id="PR00344">
    <property type="entry name" value="BCTRLSENSOR"/>
</dbReference>
<dbReference type="SMART" id="SM00388">
    <property type="entry name" value="HisKA"/>
    <property type="match status" value="1"/>
</dbReference>
<dbReference type="PANTHER" id="PTHR43065">
    <property type="entry name" value="SENSOR HISTIDINE KINASE"/>
    <property type="match status" value="1"/>
</dbReference>
<dbReference type="EMBL" id="FNPI01000008">
    <property type="protein sequence ID" value="SDZ23002.1"/>
    <property type="molecule type" value="Genomic_DNA"/>
</dbReference>
<keyword evidence="9" id="KW-0812">Transmembrane</keyword>
<evidence type="ECO:0000256" key="3">
    <source>
        <dbReference type="ARBA" id="ARBA00022553"/>
    </source>
</evidence>
<dbReference type="InterPro" id="IPR004358">
    <property type="entry name" value="Sig_transdc_His_kin-like_C"/>
</dbReference>
<dbReference type="SMART" id="SM00387">
    <property type="entry name" value="HATPase_c"/>
    <property type="match status" value="1"/>
</dbReference>
<dbReference type="SUPFAM" id="SSF55874">
    <property type="entry name" value="ATPase domain of HSP90 chaperone/DNA topoisomerase II/histidine kinase"/>
    <property type="match status" value="1"/>
</dbReference>
<dbReference type="Gene3D" id="3.30.565.10">
    <property type="entry name" value="Histidine kinase-like ATPase, C-terminal domain"/>
    <property type="match status" value="1"/>
</dbReference>
<dbReference type="EC" id="2.7.13.3" evidence="2"/>
<dbReference type="SUPFAM" id="SSF55785">
    <property type="entry name" value="PYP-like sensor domain (PAS domain)"/>
    <property type="match status" value="1"/>
</dbReference>
<dbReference type="InterPro" id="IPR003661">
    <property type="entry name" value="HisK_dim/P_dom"/>
</dbReference>
<dbReference type="GO" id="GO:0005524">
    <property type="term" value="F:ATP binding"/>
    <property type="evidence" value="ECO:0007669"/>
    <property type="project" value="UniProtKB-KW"/>
</dbReference>
<name>A0A1H3RB03_9BACI</name>
<dbReference type="CDD" id="cd00075">
    <property type="entry name" value="HATPase"/>
    <property type="match status" value="1"/>
</dbReference>
<evidence type="ECO:0000256" key="5">
    <source>
        <dbReference type="ARBA" id="ARBA00022741"/>
    </source>
</evidence>
<dbReference type="PROSITE" id="PS50109">
    <property type="entry name" value="HIS_KIN"/>
    <property type="match status" value="1"/>
</dbReference>
<evidence type="ECO:0000256" key="9">
    <source>
        <dbReference type="SAM" id="Phobius"/>
    </source>
</evidence>
<dbReference type="InterPro" id="IPR000014">
    <property type="entry name" value="PAS"/>
</dbReference>
<dbReference type="InterPro" id="IPR036890">
    <property type="entry name" value="HATPase_C_sf"/>
</dbReference>
<dbReference type="InterPro" id="IPR036097">
    <property type="entry name" value="HisK_dim/P_sf"/>
</dbReference>
<dbReference type="PANTHER" id="PTHR43065:SF34">
    <property type="entry name" value="SPORULATION KINASE A"/>
    <property type="match status" value="1"/>
</dbReference>
<organism evidence="11 12">
    <name type="scientific">Evansella caseinilytica</name>
    <dbReference type="NCBI Taxonomy" id="1503961"/>
    <lineage>
        <taxon>Bacteria</taxon>
        <taxon>Bacillati</taxon>
        <taxon>Bacillota</taxon>
        <taxon>Bacilli</taxon>
        <taxon>Bacillales</taxon>
        <taxon>Bacillaceae</taxon>
        <taxon>Evansella</taxon>
    </lineage>
</organism>
<evidence type="ECO:0000313" key="11">
    <source>
        <dbReference type="EMBL" id="SDZ23002.1"/>
    </source>
</evidence>
<evidence type="ECO:0000313" key="12">
    <source>
        <dbReference type="Proteomes" id="UP000198935"/>
    </source>
</evidence>
<dbReference type="Gene3D" id="3.30.450.20">
    <property type="entry name" value="PAS domain"/>
    <property type="match status" value="1"/>
</dbReference>
<evidence type="ECO:0000256" key="4">
    <source>
        <dbReference type="ARBA" id="ARBA00022679"/>
    </source>
</evidence>
<comment type="catalytic activity">
    <reaction evidence="1">
        <text>ATP + protein L-histidine = ADP + protein N-phospho-L-histidine.</text>
        <dbReference type="EC" id="2.7.13.3"/>
    </reaction>
</comment>
<evidence type="ECO:0000259" key="10">
    <source>
        <dbReference type="PROSITE" id="PS50109"/>
    </source>
</evidence>
<dbReference type="Pfam" id="PF02518">
    <property type="entry name" value="HATPase_c"/>
    <property type="match status" value="1"/>
</dbReference>
<proteinExistence type="predicted"/>
<evidence type="ECO:0000256" key="6">
    <source>
        <dbReference type="ARBA" id="ARBA00022777"/>
    </source>
</evidence>
<dbReference type="CDD" id="cd00082">
    <property type="entry name" value="HisKA"/>
    <property type="match status" value="1"/>
</dbReference>
<dbReference type="Proteomes" id="UP000198935">
    <property type="component" value="Unassembled WGS sequence"/>
</dbReference>
<keyword evidence="6 11" id="KW-0418">Kinase</keyword>
<accession>A0A1H3RB03</accession>
<dbReference type="InterPro" id="IPR005467">
    <property type="entry name" value="His_kinase_dom"/>
</dbReference>
<evidence type="ECO:0000256" key="8">
    <source>
        <dbReference type="ARBA" id="ARBA00023012"/>
    </source>
</evidence>
<feature type="transmembrane region" description="Helical" evidence="9">
    <location>
        <begin position="16"/>
        <end position="34"/>
    </location>
</feature>
<dbReference type="SUPFAM" id="SSF47384">
    <property type="entry name" value="Homodimeric domain of signal transducing histidine kinase"/>
    <property type="match status" value="1"/>
</dbReference>
<dbReference type="Gene3D" id="1.10.287.130">
    <property type="match status" value="1"/>
</dbReference>
<keyword evidence="9" id="KW-0472">Membrane</keyword>
<dbReference type="AlphaFoldDB" id="A0A1H3RB03"/>
<keyword evidence="3" id="KW-0597">Phosphoprotein</keyword>
<feature type="domain" description="Histidine kinase" evidence="10">
    <location>
        <begin position="202"/>
        <end position="408"/>
    </location>
</feature>
<keyword evidence="7" id="KW-0067">ATP-binding</keyword>
<sequence length="418" mass="47156">MHWIETVMKKTKDRGTLNLFVLLGIMISLLGYVFLSRAAWLLPVSIILLSLCIIKDIFEKKTEADKMKEYREKVREYLLFLDGMPAPILFIVGNKIRYANRKTVELTGVQSQRELIGKSFSSFFIGNDELFLGDIPGEGHFFSQLKTDGESTVDVKLSYQSVCFQKEQGYGIMIKDITELKQNQRQLRHSEQLSVIGELAAGVAHEIRNPLTSLKGFLQLMEDKDKTIASYKEIMASEIERINLIVNELLLLAKPKELNFQTKPLLPMMETVITIAKTQAILHNVQILLEYEESLAGVNVRCEENKLKQVFLNLLKNAIEAMVSDGYIYVKIKKNHDRVLVQIIDEGIGIPQEKLANLGKRFYTTKENGTGLGLMLSINIIREHGGETEISSVEGQGTEVKVYLPIGVVTEGTSSLKV</sequence>
<gene>
    <name evidence="11" type="ORF">SAMN05421736_10829</name>
</gene>
<dbReference type="STRING" id="1503961.SAMN05421736_10829"/>
<reference evidence="12" key="1">
    <citation type="submission" date="2016-10" db="EMBL/GenBank/DDBJ databases">
        <authorList>
            <person name="Varghese N."/>
            <person name="Submissions S."/>
        </authorList>
    </citation>
    <scope>NUCLEOTIDE SEQUENCE [LARGE SCALE GENOMIC DNA]</scope>
    <source>
        <strain evidence="12">SP</strain>
    </source>
</reference>
<keyword evidence="9" id="KW-1133">Transmembrane helix</keyword>
<evidence type="ECO:0000256" key="1">
    <source>
        <dbReference type="ARBA" id="ARBA00000085"/>
    </source>
</evidence>
<keyword evidence="5" id="KW-0547">Nucleotide-binding</keyword>
<protein>
    <recommendedName>
        <fullName evidence="2">histidine kinase</fullName>
        <ecNumber evidence="2">2.7.13.3</ecNumber>
    </recommendedName>
</protein>
<evidence type="ECO:0000256" key="7">
    <source>
        <dbReference type="ARBA" id="ARBA00022840"/>
    </source>
</evidence>
<keyword evidence="8" id="KW-0902">Two-component regulatory system</keyword>
<dbReference type="Pfam" id="PF00512">
    <property type="entry name" value="HisKA"/>
    <property type="match status" value="1"/>
</dbReference>
<keyword evidence="4" id="KW-0808">Transferase</keyword>
<dbReference type="OrthoDB" id="9815750at2"/>
<evidence type="ECO:0000256" key="2">
    <source>
        <dbReference type="ARBA" id="ARBA00012438"/>
    </source>
</evidence>